<comment type="caution">
    <text evidence="1">The sequence shown here is derived from an EMBL/GenBank/DDBJ whole genome shotgun (WGS) entry which is preliminary data.</text>
</comment>
<name>A0ABT5BHW2_9BACT</name>
<dbReference type="RefSeq" id="WP_272007107.1">
    <property type="nucleotide sequence ID" value="NZ_JAQNDN010000022.1"/>
</dbReference>
<dbReference type="EMBL" id="JAQNDN010000022">
    <property type="protein sequence ID" value="MDC0673708.1"/>
    <property type="molecule type" value="Genomic_DNA"/>
</dbReference>
<reference evidence="1 2" key="1">
    <citation type="submission" date="2022-11" db="EMBL/GenBank/DDBJ databases">
        <title>Minimal conservation of predation-associated metabolite biosynthetic gene clusters underscores biosynthetic potential of Myxococcota including descriptions for ten novel species: Archangium lansinium sp. nov., Myxococcus landrumus sp. nov., Nannocystis bai.</title>
        <authorList>
            <person name="Ahearne A."/>
            <person name="Stevens C."/>
            <person name="Dowd S."/>
        </authorList>
    </citation>
    <scope>NUCLEOTIDE SEQUENCE [LARGE SCALE GENOMIC DNA]</scope>
    <source>
        <strain evidence="1 2">NCELM</strain>
    </source>
</reference>
<organism evidence="1 2">
    <name type="scientific">Nannocystis radixulma</name>
    <dbReference type="NCBI Taxonomy" id="2995305"/>
    <lineage>
        <taxon>Bacteria</taxon>
        <taxon>Pseudomonadati</taxon>
        <taxon>Myxococcota</taxon>
        <taxon>Polyangia</taxon>
        <taxon>Nannocystales</taxon>
        <taxon>Nannocystaceae</taxon>
        <taxon>Nannocystis</taxon>
    </lineage>
</organism>
<evidence type="ECO:0000313" key="1">
    <source>
        <dbReference type="EMBL" id="MDC0673708.1"/>
    </source>
</evidence>
<proteinExistence type="predicted"/>
<keyword evidence="2" id="KW-1185">Reference proteome</keyword>
<dbReference type="Proteomes" id="UP001217838">
    <property type="component" value="Unassembled WGS sequence"/>
</dbReference>
<evidence type="ECO:0000313" key="2">
    <source>
        <dbReference type="Proteomes" id="UP001217838"/>
    </source>
</evidence>
<protein>
    <submittedName>
        <fullName evidence="1">Uncharacterized protein</fullName>
    </submittedName>
</protein>
<accession>A0ABT5BHW2</accession>
<gene>
    <name evidence="1" type="ORF">POL58_38540</name>
</gene>
<sequence>MTAAPDPEALLERLIEAEYRAKPPGATRNANWHAIRERLREAPDPTSDAEMALPAVLDKAAVELSNPRKKLLPAQAFHDTTFLVEPPPRSNMGASPAGRARVMMVGAGAFAAMLFTICLRLGWDRGSPASTVMTDAGAVPLLPSSNQEFGCFVRDAPVEEVWRFESDAPCARRDDGIARHAIWHNADRRMSSQIFSLLKTATLEVKPPSAESFINMVHQLGIHESAIRMLYQRMKRANELFDDHPLDDDMVIDRGLLNTPLIAAPRPKERSTLTVEELRVDRCADDAGWEGTCDREEISLVWVAFGEDYVAAGASPMIEGITRDTPIEGALPLVSDFELGALPHRVDLFALLLEIDPGGGRPFDMVHAIGAATTAIFTLYHPKMGRLSSSELFAIKDALTFVLRLTAGENDVPECAHVVATIDEPIRLTFSDAPGDFFVKLRISH</sequence>